<comment type="caution">
    <text evidence="2">The sequence shown here is derived from an EMBL/GenBank/DDBJ whole genome shotgun (WGS) entry which is preliminary data.</text>
</comment>
<dbReference type="RefSeq" id="WP_302931013.1">
    <property type="nucleotide sequence ID" value="NZ_JBHSXE010000001.1"/>
</dbReference>
<reference evidence="3" key="1">
    <citation type="journal article" date="2019" name="Int. J. Syst. Evol. Microbiol.">
        <title>The Global Catalogue of Microorganisms (GCM) 10K type strain sequencing project: providing services to taxonomists for standard genome sequencing and annotation.</title>
        <authorList>
            <consortium name="The Broad Institute Genomics Platform"/>
            <consortium name="The Broad Institute Genome Sequencing Center for Infectious Disease"/>
            <person name="Wu L."/>
            <person name="Ma J."/>
        </authorList>
    </citation>
    <scope>NUCLEOTIDE SEQUENCE [LARGE SCALE GENOMIC DNA]</scope>
    <source>
        <strain evidence="3">JCM 3369</strain>
    </source>
</reference>
<feature type="compositionally biased region" description="Basic and acidic residues" evidence="1">
    <location>
        <begin position="10"/>
        <end position="40"/>
    </location>
</feature>
<proteinExistence type="predicted"/>
<keyword evidence="3" id="KW-1185">Reference proteome</keyword>
<dbReference type="EMBL" id="JBHSXS010000022">
    <property type="protein sequence ID" value="MFC6883804.1"/>
    <property type="molecule type" value="Genomic_DNA"/>
</dbReference>
<feature type="region of interest" description="Disordered" evidence="1">
    <location>
        <begin position="1"/>
        <end position="40"/>
    </location>
</feature>
<organism evidence="2 3">
    <name type="scientific">Actinomadura yumaensis</name>
    <dbReference type="NCBI Taxonomy" id="111807"/>
    <lineage>
        <taxon>Bacteria</taxon>
        <taxon>Bacillati</taxon>
        <taxon>Actinomycetota</taxon>
        <taxon>Actinomycetes</taxon>
        <taxon>Streptosporangiales</taxon>
        <taxon>Thermomonosporaceae</taxon>
        <taxon>Actinomadura</taxon>
    </lineage>
</organism>
<name>A0ABW2CPS0_9ACTN</name>
<evidence type="ECO:0000256" key="1">
    <source>
        <dbReference type="SAM" id="MobiDB-lite"/>
    </source>
</evidence>
<accession>A0ABW2CPS0</accession>
<dbReference type="Proteomes" id="UP001596380">
    <property type="component" value="Unassembled WGS sequence"/>
</dbReference>
<sequence length="40" mass="4537">MGGDYPSTWDHAESLDAARQELSEAEQRDLDEQTQAAEER</sequence>
<evidence type="ECO:0000313" key="3">
    <source>
        <dbReference type="Proteomes" id="UP001596380"/>
    </source>
</evidence>
<evidence type="ECO:0000313" key="2">
    <source>
        <dbReference type="EMBL" id="MFC6883804.1"/>
    </source>
</evidence>
<protein>
    <submittedName>
        <fullName evidence="2">Uncharacterized protein</fullName>
    </submittedName>
</protein>
<gene>
    <name evidence="2" type="ORF">ACFQKB_28875</name>
</gene>